<evidence type="ECO:0000259" key="8">
    <source>
        <dbReference type="Pfam" id="PF02771"/>
    </source>
</evidence>
<evidence type="ECO:0000259" key="7">
    <source>
        <dbReference type="Pfam" id="PF02770"/>
    </source>
</evidence>
<dbReference type="PANTHER" id="PTHR43884:SF12">
    <property type="entry name" value="ISOVALERYL-COA DEHYDROGENASE, MITOCHONDRIAL-RELATED"/>
    <property type="match status" value="1"/>
</dbReference>
<dbReference type="Pfam" id="PF02771">
    <property type="entry name" value="Acyl-CoA_dh_N"/>
    <property type="match status" value="1"/>
</dbReference>
<evidence type="ECO:0000256" key="5">
    <source>
        <dbReference type="RuleBase" id="RU362125"/>
    </source>
</evidence>
<dbReference type="InterPro" id="IPR009100">
    <property type="entry name" value="AcylCoA_DH/oxidase_NM_dom_sf"/>
</dbReference>
<organism evidence="9 10">
    <name type="scientific">Collibacillus ludicampi</name>
    <dbReference type="NCBI Taxonomy" id="2771369"/>
    <lineage>
        <taxon>Bacteria</taxon>
        <taxon>Bacillati</taxon>
        <taxon>Bacillota</taxon>
        <taxon>Bacilli</taxon>
        <taxon>Bacillales</taxon>
        <taxon>Alicyclobacillaceae</taxon>
        <taxon>Collibacillus</taxon>
    </lineage>
</organism>
<dbReference type="RefSeq" id="WP_282199639.1">
    <property type="nucleotide sequence ID" value="NZ_BOQE01000001.1"/>
</dbReference>
<evidence type="ECO:0000313" key="9">
    <source>
        <dbReference type="EMBL" id="GIM46558.1"/>
    </source>
</evidence>
<dbReference type="InterPro" id="IPR009075">
    <property type="entry name" value="AcylCo_DH/oxidase_C"/>
</dbReference>
<dbReference type="InterPro" id="IPR046373">
    <property type="entry name" value="Acyl-CoA_Oxase/DH_mid-dom_sf"/>
</dbReference>
<protein>
    <submittedName>
        <fullName evidence="9">Acyl-CoA dehydrogenase</fullName>
    </submittedName>
</protein>
<comment type="cofactor">
    <cofactor evidence="1 5">
        <name>FAD</name>
        <dbReference type="ChEBI" id="CHEBI:57692"/>
    </cofactor>
</comment>
<feature type="domain" description="Acyl-CoA oxidase/dehydrogenase middle" evidence="7">
    <location>
        <begin position="114"/>
        <end position="206"/>
    </location>
</feature>
<dbReference type="Gene3D" id="2.40.110.10">
    <property type="entry name" value="Butyryl-CoA Dehydrogenase, subunit A, domain 2"/>
    <property type="match status" value="1"/>
</dbReference>
<reference evidence="9" key="1">
    <citation type="journal article" date="2023" name="Int. J. Syst. Evol. Microbiol.">
        <title>Collibacillus ludicampi gen. nov., sp. nov., a new soil bacterium of the family Alicyclobacillaceae.</title>
        <authorList>
            <person name="Jojima T."/>
            <person name="Ioku Y."/>
            <person name="Fukuta Y."/>
            <person name="Shirasaka N."/>
            <person name="Matsumura Y."/>
            <person name="Mori M."/>
        </authorList>
    </citation>
    <scope>NUCLEOTIDE SEQUENCE</scope>
    <source>
        <strain evidence="9">TP075</strain>
    </source>
</reference>
<sequence>MASVLELAKQITGEVIAPLAAEIDRTKRFPKEAFKAFGKAGLLGLLVPQEAGGLGGTLEDLVAVTETIAESCGSTAMCYLMHSCATMVVAAKANEDQKERYLRPIAEGMKIGTLAFSETGTGAHFYTPEIRAALDEDTFVLNGRKSFVTNGDHADFLLVLTNAPTADKGLNMFIVDRDTPGVRFEGEWNGIGLRGNNSISLVMENVRVPHAQLVGAEGDGMGLIFEVVAPFFILGVSGVNVGLARGAYLTALQHAKTRKYADGRSLADIQAIQFYLSDMFGAVEAASLFARNASKAAIEGQEDAVLRVMQAKVLASESAIKVTNLAMQVCGGQGYTQQLPVERYLRDARAGTVMAPTTEVLKEWVGKSVAGIPLF</sequence>
<proteinExistence type="inferred from homology"/>
<dbReference type="Gene3D" id="1.20.140.10">
    <property type="entry name" value="Butyryl-CoA Dehydrogenase, subunit A, domain 3"/>
    <property type="match status" value="1"/>
</dbReference>
<dbReference type="InterPro" id="IPR036250">
    <property type="entry name" value="AcylCo_DH-like_C"/>
</dbReference>
<comment type="similarity">
    <text evidence="2 5">Belongs to the acyl-CoA dehydrogenase family.</text>
</comment>
<keyword evidence="10" id="KW-1185">Reference proteome</keyword>
<dbReference type="AlphaFoldDB" id="A0AAV4LFX9"/>
<dbReference type="Gene3D" id="1.10.540.10">
    <property type="entry name" value="Acyl-CoA dehydrogenase/oxidase, N-terminal domain"/>
    <property type="match status" value="1"/>
</dbReference>
<evidence type="ECO:0000313" key="10">
    <source>
        <dbReference type="Proteomes" id="UP001057291"/>
    </source>
</evidence>
<accession>A0AAV4LFX9</accession>
<keyword evidence="4 5" id="KW-0274">FAD</keyword>
<evidence type="ECO:0000256" key="2">
    <source>
        <dbReference type="ARBA" id="ARBA00009347"/>
    </source>
</evidence>
<dbReference type="PIRSF" id="PIRSF016578">
    <property type="entry name" value="HsaA"/>
    <property type="match status" value="1"/>
</dbReference>
<evidence type="ECO:0000256" key="3">
    <source>
        <dbReference type="ARBA" id="ARBA00022630"/>
    </source>
</evidence>
<dbReference type="InterPro" id="IPR013786">
    <property type="entry name" value="AcylCoA_DH/ox_N"/>
</dbReference>
<dbReference type="InterPro" id="IPR037069">
    <property type="entry name" value="AcylCoA_DH/ox_N_sf"/>
</dbReference>
<keyword evidence="5" id="KW-0560">Oxidoreductase</keyword>
<dbReference type="InterPro" id="IPR006091">
    <property type="entry name" value="Acyl-CoA_Oxase/DH_mid-dom"/>
</dbReference>
<evidence type="ECO:0000259" key="6">
    <source>
        <dbReference type="Pfam" id="PF00441"/>
    </source>
</evidence>
<dbReference type="Pfam" id="PF00441">
    <property type="entry name" value="Acyl-CoA_dh_1"/>
    <property type="match status" value="1"/>
</dbReference>
<dbReference type="PANTHER" id="PTHR43884">
    <property type="entry name" value="ACYL-COA DEHYDROGENASE"/>
    <property type="match status" value="1"/>
</dbReference>
<dbReference type="Proteomes" id="UP001057291">
    <property type="component" value="Unassembled WGS sequence"/>
</dbReference>
<dbReference type="EMBL" id="BOQE01000001">
    <property type="protein sequence ID" value="GIM46558.1"/>
    <property type="molecule type" value="Genomic_DNA"/>
</dbReference>
<feature type="domain" description="Acyl-CoA dehydrogenase/oxidase N-terminal" evidence="8">
    <location>
        <begin position="5"/>
        <end position="108"/>
    </location>
</feature>
<dbReference type="GO" id="GO:0050660">
    <property type="term" value="F:flavin adenine dinucleotide binding"/>
    <property type="evidence" value="ECO:0007669"/>
    <property type="project" value="InterPro"/>
</dbReference>
<dbReference type="Pfam" id="PF02770">
    <property type="entry name" value="Acyl-CoA_dh_M"/>
    <property type="match status" value="1"/>
</dbReference>
<evidence type="ECO:0000256" key="4">
    <source>
        <dbReference type="ARBA" id="ARBA00022827"/>
    </source>
</evidence>
<dbReference type="GO" id="GO:0003995">
    <property type="term" value="F:acyl-CoA dehydrogenase activity"/>
    <property type="evidence" value="ECO:0007669"/>
    <property type="project" value="TreeGrafter"/>
</dbReference>
<dbReference type="SUPFAM" id="SSF47203">
    <property type="entry name" value="Acyl-CoA dehydrogenase C-terminal domain-like"/>
    <property type="match status" value="1"/>
</dbReference>
<keyword evidence="3 5" id="KW-0285">Flavoprotein</keyword>
<feature type="domain" description="Acyl-CoA dehydrogenase/oxidase C-terminal" evidence="6">
    <location>
        <begin position="236"/>
        <end position="369"/>
    </location>
</feature>
<comment type="caution">
    <text evidence="9">The sequence shown here is derived from an EMBL/GenBank/DDBJ whole genome shotgun (WGS) entry which is preliminary data.</text>
</comment>
<evidence type="ECO:0000256" key="1">
    <source>
        <dbReference type="ARBA" id="ARBA00001974"/>
    </source>
</evidence>
<gene>
    <name evidence="9" type="primary">fadE16</name>
    <name evidence="9" type="ORF">DNHGIG_21070</name>
</gene>
<dbReference type="SUPFAM" id="SSF56645">
    <property type="entry name" value="Acyl-CoA dehydrogenase NM domain-like"/>
    <property type="match status" value="1"/>
</dbReference>
<name>A0AAV4LFX9_9BACL</name>